<dbReference type="NCBIfam" id="TIGR00976">
    <property type="entry name" value="CocE_NonD"/>
    <property type="match status" value="1"/>
</dbReference>
<protein>
    <recommendedName>
        <fullName evidence="2">Xaa-Pro dipeptidyl-peptidase C-terminal domain-containing protein</fullName>
    </recommendedName>
</protein>
<reference evidence="3 4" key="1">
    <citation type="submission" date="2017-06" db="EMBL/GenBank/DDBJ databases">
        <title>Comparative genomic analysis of Ambrosia Fusariam Clade fungi.</title>
        <authorList>
            <person name="Stajich J.E."/>
            <person name="Carrillo J."/>
            <person name="Kijimoto T."/>
            <person name="Eskalen A."/>
            <person name="O'Donnell K."/>
            <person name="Kasson M."/>
        </authorList>
    </citation>
    <scope>NUCLEOTIDE SEQUENCE [LARGE SCALE GENOMIC DNA]</scope>
    <source>
        <strain evidence="3 4">NRRL62606</strain>
    </source>
</reference>
<dbReference type="SUPFAM" id="SSF49785">
    <property type="entry name" value="Galactose-binding domain-like"/>
    <property type="match status" value="1"/>
</dbReference>
<evidence type="ECO:0000313" key="4">
    <source>
        <dbReference type="Proteomes" id="UP000287972"/>
    </source>
</evidence>
<dbReference type="InterPro" id="IPR013736">
    <property type="entry name" value="Xaa-Pro_dipept_C"/>
</dbReference>
<evidence type="ECO:0000313" key="3">
    <source>
        <dbReference type="EMBL" id="RSL79127.1"/>
    </source>
</evidence>
<dbReference type="InterPro" id="IPR000383">
    <property type="entry name" value="Xaa-Pro-like_dom"/>
</dbReference>
<gene>
    <name evidence="3" type="ORF">CEP51_007632</name>
</gene>
<keyword evidence="1" id="KW-0378">Hydrolase</keyword>
<dbReference type="SUPFAM" id="SSF53474">
    <property type="entry name" value="alpha/beta-Hydrolases"/>
    <property type="match status" value="1"/>
</dbReference>
<dbReference type="InterPro" id="IPR029058">
    <property type="entry name" value="AB_hydrolase_fold"/>
</dbReference>
<evidence type="ECO:0000256" key="1">
    <source>
        <dbReference type="ARBA" id="ARBA00022801"/>
    </source>
</evidence>
<comment type="caution">
    <text evidence="3">The sequence shown here is derived from an EMBL/GenBank/DDBJ whole genome shotgun (WGS) entry which is preliminary data.</text>
</comment>
<sequence>MSEAIKDIKNLNSLGVQPFYWRKGIDPKEGKHPGLRTNETEISDGMEITWDVPVPMRDGVKIYADIFRPEGAKGKFPVILTMSPYGKHGPKTFAIFPGAGVPDGWVSKYAVWEGVDPITWTKKGYIVVNGDSRGSWGSEGNLEVFSKQESQDGHDLIEWLGTQSWSNGKVGMVGVSYLAIIQWGIAATKPPHLACFMPWEGFTDLYRDYSHHGGIPETKFMHFTMWSCRCGPNLVEDWIKNHEEHPLYDDYHRSKDKFETLANITAPVYAVIDWGDHGMHTRGCLNGWTGVSSKDKWLEIHGRKKWRYFFEQESVFRQEAFFKKYLKGEESEIDSFPRVRMEVRDRAWEGTFRGEHEWPLARTNYTKYYLDSESMQLGPGGPQKTSIVSYESTVQDNCAHFTHEFTKDTELTGGMRLRLWVSTEKGDDMDLFVQLDKIGTDGKVAPFVAFSMVDDGPLGLGWLRVSHRELVINRSTTDRPWHPHTRHLLLRPDEVVPVDIEILPTSTLFHPGETLRVKIQGNDCFRHSTPDVVQFHERTVNQGKHYIYTGPFYESYLVLPIIG</sequence>
<dbReference type="InterPro" id="IPR008979">
    <property type="entry name" value="Galactose-bd-like_sf"/>
</dbReference>
<dbReference type="Gene3D" id="3.40.50.1820">
    <property type="entry name" value="alpha/beta hydrolase"/>
    <property type="match status" value="1"/>
</dbReference>
<dbReference type="EMBL" id="NKCL01000184">
    <property type="protein sequence ID" value="RSL79127.1"/>
    <property type="molecule type" value="Genomic_DNA"/>
</dbReference>
<dbReference type="Gene3D" id="1.10.3020.20">
    <property type="match status" value="1"/>
</dbReference>
<dbReference type="Pfam" id="PF02129">
    <property type="entry name" value="Peptidase_S15"/>
    <property type="match status" value="1"/>
</dbReference>
<dbReference type="GO" id="GO:0008239">
    <property type="term" value="F:dipeptidyl-peptidase activity"/>
    <property type="evidence" value="ECO:0007669"/>
    <property type="project" value="InterPro"/>
</dbReference>
<accession>A0A428RNK4</accession>
<dbReference type="Pfam" id="PF08530">
    <property type="entry name" value="PepX_C"/>
    <property type="match status" value="1"/>
</dbReference>
<dbReference type="InterPro" id="IPR005674">
    <property type="entry name" value="CocE/Ser_esterase"/>
</dbReference>
<name>A0A428RNK4_9HYPO</name>
<dbReference type="AlphaFoldDB" id="A0A428RNK4"/>
<dbReference type="PANTHER" id="PTHR43056">
    <property type="entry name" value="PEPTIDASE S9 PROLYL OLIGOPEPTIDASE"/>
    <property type="match status" value="1"/>
</dbReference>
<feature type="domain" description="Xaa-Pro dipeptidyl-peptidase C-terminal" evidence="2">
    <location>
        <begin position="319"/>
        <end position="558"/>
    </location>
</feature>
<dbReference type="PANTHER" id="PTHR43056:SF10">
    <property type="entry name" value="COCE_NOND FAMILY, PUTATIVE (AFU_ORTHOLOGUE AFUA_7G00600)-RELATED"/>
    <property type="match status" value="1"/>
</dbReference>
<dbReference type="SMART" id="SM00939">
    <property type="entry name" value="PepX_C"/>
    <property type="match status" value="1"/>
</dbReference>
<dbReference type="Proteomes" id="UP000287972">
    <property type="component" value="Unassembled WGS sequence"/>
</dbReference>
<dbReference type="InterPro" id="IPR050585">
    <property type="entry name" value="Xaa-Pro_dipeptidyl-ppase/CocE"/>
</dbReference>
<dbReference type="Gene3D" id="2.60.120.260">
    <property type="entry name" value="Galactose-binding domain-like"/>
    <property type="match status" value="1"/>
</dbReference>
<evidence type="ECO:0000259" key="2">
    <source>
        <dbReference type="SMART" id="SM00939"/>
    </source>
</evidence>
<proteinExistence type="predicted"/>
<keyword evidence="4" id="KW-1185">Reference proteome</keyword>
<organism evidence="3 4">
    <name type="scientific">Fusarium floridanum</name>
    <dbReference type="NCBI Taxonomy" id="1325733"/>
    <lineage>
        <taxon>Eukaryota</taxon>
        <taxon>Fungi</taxon>
        <taxon>Dikarya</taxon>
        <taxon>Ascomycota</taxon>
        <taxon>Pezizomycotina</taxon>
        <taxon>Sordariomycetes</taxon>
        <taxon>Hypocreomycetidae</taxon>
        <taxon>Hypocreales</taxon>
        <taxon>Nectriaceae</taxon>
        <taxon>Fusarium</taxon>
        <taxon>Fusarium solani species complex</taxon>
    </lineage>
</organism>